<comment type="caution">
    <text evidence="2">The sequence shown here is derived from an EMBL/GenBank/DDBJ whole genome shotgun (WGS) entry which is preliminary data.</text>
</comment>
<evidence type="ECO:0000259" key="1">
    <source>
        <dbReference type="Pfam" id="PF14355"/>
    </source>
</evidence>
<feature type="domain" description="Abortive infection protein-like C-terminal" evidence="1">
    <location>
        <begin position="214"/>
        <end position="287"/>
    </location>
</feature>
<sequence length="298" mass="32961">NFAYLGQPLNLYNTEYLMPLQMASELRFPMGATTALSDNAVNDFMVLLGRISGPTSRYQIVEVLKQYFCKASGSYYARSSSLDWAESDMITQAYDAAKDAPNFIAAIYEALEELERKNAAVPKVQHINQILKNNNAQYEIIGDQLIQNAGNVSTPEFSQSVSTTVMRALGDAKALIGTVDSSSAIDRAHTALHGYLVQLCIDNSINLPDDPTVSKAFKELRSFHPALQASGNRSEEITRVLQSFANSIDAFSTLRNKASLSHVNELLDVPEATATVNAMYTIFRYIQDSMHRKSIELI</sequence>
<name>A0A0T6DQ87_9GAMM</name>
<dbReference type="Proteomes" id="UP000051202">
    <property type="component" value="Unassembled WGS sequence"/>
</dbReference>
<dbReference type="AlphaFoldDB" id="A0A0T6DQ87"/>
<accession>A0A0T6DQ87</accession>
<dbReference type="InterPro" id="IPR026001">
    <property type="entry name" value="Abi-like_C"/>
</dbReference>
<evidence type="ECO:0000313" key="2">
    <source>
        <dbReference type="EMBL" id="KRU21677.1"/>
    </source>
</evidence>
<organism evidence="2 3">
    <name type="scientific">Psychrobacter piscatorii</name>
    <dbReference type="NCBI Taxonomy" id="554343"/>
    <lineage>
        <taxon>Bacteria</taxon>
        <taxon>Pseudomonadati</taxon>
        <taxon>Pseudomonadota</taxon>
        <taxon>Gammaproteobacteria</taxon>
        <taxon>Moraxellales</taxon>
        <taxon>Moraxellaceae</taxon>
        <taxon>Psychrobacter</taxon>
    </lineage>
</organism>
<protein>
    <recommendedName>
        <fullName evidence="1">Abortive infection protein-like C-terminal domain-containing protein</fullName>
    </recommendedName>
</protein>
<feature type="non-terminal residue" evidence="2">
    <location>
        <position position="1"/>
    </location>
</feature>
<proteinExistence type="predicted"/>
<dbReference type="RefSeq" id="WP_058025528.1">
    <property type="nucleotide sequence ID" value="NZ_LNDJ01000099.1"/>
</dbReference>
<keyword evidence="3" id="KW-1185">Reference proteome</keyword>
<dbReference type="EMBL" id="LNDJ01000099">
    <property type="protein sequence ID" value="KRU21677.1"/>
    <property type="molecule type" value="Genomic_DNA"/>
</dbReference>
<evidence type="ECO:0000313" key="3">
    <source>
        <dbReference type="Proteomes" id="UP000051202"/>
    </source>
</evidence>
<dbReference type="Pfam" id="PF14355">
    <property type="entry name" value="Abi_C"/>
    <property type="match status" value="1"/>
</dbReference>
<gene>
    <name evidence="2" type="ORF">AS194_11275</name>
</gene>
<reference evidence="2 3" key="1">
    <citation type="submission" date="2015-11" db="EMBL/GenBank/DDBJ databases">
        <title>Permanent draft genome of Psychrobacter piscatorii LQ58.</title>
        <authorList>
            <person name="Zhou M."/>
            <person name="Dong B."/>
            <person name="Liu Q."/>
        </authorList>
    </citation>
    <scope>NUCLEOTIDE SEQUENCE [LARGE SCALE GENOMIC DNA]</scope>
    <source>
        <strain evidence="2 3">LQ58</strain>
    </source>
</reference>